<sequence>MTEVDIEPPISSALPERIAPRGVHNLESKSTSSTYNPLSRGLLPVSKLDGSVSHLHRLIHTRDGHDSVILFLAYTTQFAVSVLETPKPQVLQALTTKFGVLVQKTFLPNKLLIPSVPKLGSLLSTIPAHELHLVERLRALSSMLNDWHTMTRLWGLVTMWMLTKGFITSSNHPTQDKAEQTKSRQTQSVEKAIKVTQIMSLTWFFIFDNSNFLTMRGLFKWSKESQSKLMAWCARCWCIYVLAEMGRLLHERVRRLRNGDKKDDESRSTWKKKFIQTSAWLLLCVDYMAPSTLLPGTVAAFLATCAEYITVKGLWDATAEAK</sequence>
<reference evidence="1" key="1">
    <citation type="submission" date="2022-09" db="EMBL/GenBank/DDBJ databases">
        <title>Fusarium specimens isolated from Avocado Roots.</title>
        <authorList>
            <person name="Stajich J."/>
            <person name="Roper C."/>
            <person name="Heimlech-Rivalta G."/>
        </authorList>
    </citation>
    <scope>NUCLEOTIDE SEQUENCE</scope>
    <source>
        <strain evidence="1">CF00136</strain>
    </source>
</reference>
<comment type="caution">
    <text evidence="1">The sequence shown here is derived from an EMBL/GenBank/DDBJ whole genome shotgun (WGS) entry which is preliminary data.</text>
</comment>
<dbReference type="PANTHER" id="PTHR12652:SF25">
    <property type="entry name" value="MICROBODY (PEROXISOME) PROLIFERATION PROTEIN PEROXIN 11C (EUROFUNG)"/>
    <property type="match status" value="1"/>
</dbReference>
<accession>A0A9W8VEW0</accession>
<evidence type="ECO:0000313" key="2">
    <source>
        <dbReference type="Proteomes" id="UP001152049"/>
    </source>
</evidence>
<organism evidence="1 2">
    <name type="scientific">Fusarium torreyae</name>
    <dbReference type="NCBI Taxonomy" id="1237075"/>
    <lineage>
        <taxon>Eukaryota</taxon>
        <taxon>Fungi</taxon>
        <taxon>Dikarya</taxon>
        <taxon>Ascomycota</taxon>
        <taxon>Pezizomycotina</taxon>
        <taxon>Sordariomycetes</taxon>
        <taxon>Hypocreomycetidae</taxon>
        <taxon>Hypocreales</taxon>
        <taxon>Nectriaceae</taxon>
        <taxon>Fusarium</taxon>
    </lineage>
</organism>
<gene>
    <name evidence="1" type="ORF">NW762_006150</name>
</gene>
<dbReference type="Proteomes" id="UP001152049">
    <property type="component" value="Unassembled WGS sequence"/>
</dbReference>
<evidence type="ECO:0000313" key="1">
    <source>
        <dbReference type="EMBL" id="KAJ4263332.1"/>
    </source>
</evidence>
<keyword evidence="2" id="KW-1185">Reference proteome</keyword>
<evidence type="ECO:0008006" key="3">
    <source>
        <dbReference type="Google" id="ProtNLM"/>
    </source>
</evidence>
<proteinExistence type="predicted"/>
<dbReference type="OrthoDB" id="10005898at2759"/>
<dbReference type="AlphaFoldDB" id="A0A9W8VEW0"/>
<protein>
    <recommendedName>
        <fullName evidence="3">Peroxin 11C</fullName>
    </recommendedName>
</protein>
<name>A0A9W8VEW0_9HYPO</name>
<dbReference type="EMBL" id="JAOQAZ010000010">
    <property type="protein sequence ID" value="KAJ4263332.1"/>
    <property type="molecule type" value="Genomic_DNA"/>
</dbReference>
<dbReference type="PANTHER" id="PTHR12652">
    <property type="entry name" value="PEROXISOMAL BIOGENESIS FACTOR 11"/>
    <property type="match status" value="1"/>
</dbReference>